<reference evidence="2" key="1">
    <citation type="submission" date="2021-12" db="EMBL/GenBank/DDBJ databases">
        <authorList>
            <person name="King R."/>
        </authorList>
    </citation>
    <scope>NUCLEOTIDE SEQUENCE</scope>
</reference>
<evidence type="ECO:0000256" key="1">
    <source>
        <dbReference type="SAM" id="Phobius"/>
    </source>
</evidence>
<keyword evidence="3" id="KW-1185">Reference proteome</keyword>
<accession>A0A9N8Q095</accession>
<sequence>MWMTLTRGRWCAFTTRINSTVCQMMVFIYNGISFDFGRVPKDPCSTLSIIPFCYYYGVMRVTLFGVTFFLFAKMPKRQKKTVLNSECREFVIRLRDYFELFLFYTFIFNLHLYNDNDYNVTFNKTHDVTDIVTGLLV</sequence>
<proteinExistence type="predicted"/>
<feature type="transmembrane region" description="Helical" evidence="1">
    <location>
        <begin position="49"/>
        <end position="71"/>
    </location>
</feature>
<organism evidence="2 3">
    <name type="scientific">Chrysodeixis includens</name>
    <name type="common">Soybean looper</name>
    <name type="synonym">Pseudoplusia includens</name>
    <dbReference type="NCBI Taxonomy" id="689277"/>
    <lineage>
        <taxon>Eukaryota</taxon>
        <taxon>Metazoa</taxon>
        <taxon>Ecdysozoa</taxon>
        <taxon>Arthropoda</taxon>
        <taxon>Hexapoda</taxon>
        <taxon>Insecta</taxon>
        <taxon>Pterygota</taxon>
        <taxon>Neoptera</taxon>
        <taxon>Endopterygota</taxon>
        <taxon>Lepidoptera</taxon>
        <taxon>Glossata</taxon>
        <taxon>Ditrysia</taxon>
        <taxon>Noctuoidea</taxon>
        <taxon>Noctuidae</taxon>
        <taxon>Plusiinae</taxon>
        <taxon>Chrysodeixis</taxon>
    </lineage>
</organism>
<evidence type="ECO:0000313" key="3">
    <source>
        <dbReference type="Proteomes" id="UP001154114"/>
    </source>
</evidence>
<keyword evidence="1" id="KW-0812">Transmembrane</keyword>
<dbReference type="EMBL" id="LR824031">
    <property type="protein sequence ID" value="CAD0206519.1"/>
    <property type="molecule type" value="Genomic_DNA"/>
</dbReference>
<feature type="transmembrane region" description="Helical" evidence="1">
    <location>
        <begin position="12"/>
        <end position="29"/>
    </location>
</feature>
<evidence type="ECO:0000313" key="2">
    <source>
        <dbReference type="EMBL" id="CAD0206519.1"/>
    </source>
</evidence>
<name>A0A9N8Q095_CHRIL</name>
<dbReference type="OrthoDB" id="10574178at2759"/>
<gene>
    <name evidence="2" type="ORF">CINC_LOCUS8811</name>
</gene>
<dbReference type="Proteomes" id="UP001154114">
    <property type="component" value="Chromosome 28"/>
</dbReference>
<dbReference type="AlphaFoldDB" id="A0A9N8Q095"/>
<keyword evidence="1" id="KW-0472">Membrane</keyword>
<protein>
    <submittedName>
        <fullName evidence="2">Uncharacterized protein</fullName>
    </submittedName>
</protein>
<keyword evidence="1" id="KW-1133">Transmembrane helix</keyword>
<feature type="transmembrane region" description="Helical" evidence="1">
    <location>
        <begin position="97"/>
        <end position="114"/>
    </location>
</feature>